<reference evidence="1 2" key="1">
    <citation type="submission" date="2020-03" db="EMBL/GenBank/DDBJ databases">
        <title>Sequencing the genomes of 1000 actinobacteria strains.</title>
        <authorList>
            <person name="Klenk H.-P."/>
        </authorList>
    </citation>
    <scope>NUCLEOTIDE SEQUENCE [LARGE SCALE GENOMIC DNA]</scope>
    <source>
        <strain evidence="1 2">DSM 45685</strain>
    </source>
</reference>
<evidence type="ECO:0000313" key="1">
    <source>
        <dbReference type="EMBL" id="NIJ10964.1"/>
    </source>
</evidence>
<protein>
    <recommendedName>
        <fullName evidence="3">dTDP-6-deoxy-L-hexose 3-O-methyltransferase</fullName>
    </recommendedName>
</protein>
<comment type="caution">
    <text evidence="1">The sequence shown here is derived from an EMBL/GenBank/DDBJ whole genome shotgun (WGS) entry which is preliminary data.</text>
</comment>
<dbReference type="PANTHER" id="PTHR40036:SF1">
    <property type="entry name" value="MACROCIN O-METHYLTRANSFERASE"/>
    <property type="match status" value="1"/>
</dbReference>
<dbReference type="EMBL" id="JAAOYM010000001">
    <property type="protein sequence ID" value="NIJ10964.1"/>
    <property type="molecule type" value="Genomic_DNA"/>
</dbReference>
<dbReference type="PANTHER" id="PTHR40036">
    <property type="entry name" value="MACROCIN O-METHYLTRANSFERASE"/>
    <property type="match status" value="1"/>
</dbReference>
<organism evidence="1 2">
    <name type="scientific">Saccharomonospora amisosensis</name>
    <dbReference type="NCBI Taxonomy" id="1128677"/>
    <lineage>
        <taxon>Bacteria</taxon>
        <taxon>Bacillati</taxon>
        <taxon>Actinomycetota</taxon>
        <taxon>Actinomycetes</taxon>
        <taxon>Pseudonocardiales</taxon>
        <taxon>Pseudonocardiaceae</taxon>
        <taxon>Saccharomonospora</taxon>
    </lineage>
</organism>
<accession>A0A7X5UNM8</accession>
<proteinExistence type="predicted"/>
<evidence type="ECO:0008006" key="3">
    <source>
        <dbReference type="Google" id="ProtNLM"/>
    </source>
</evidence>
<dbReference type="Gene3D" id="3.40.50.150">
    <property type="entry name" value="Vaccinia Virus protein VP39"/>
    <property type="match status" value="1"/>
</dbReference>
<name>A0A7X5UNM8_9PSEU</name>
<dbReference type="Pfam" id="PF05711">
    <property type="entry name" value="TylF"/>
    <property type="match status" value="1"/>
</dbReference>
<dbReference type="SUPFAM" id="SSF53335">
    <property type="entry name" value="S-adenosyl-L-methionine-dependent methyltransferases"/>
    <property type="match status" value="1"/>
</dbReference>
<keyword evidence="2" id="KW-1185">Reference proteome</keyword>
<dbReference type="InterPro" id="IPR008884">
    <property type="entry name" value="TylF_MeTrfase"/>
</dbReference>
<dbReference type="AlphaFoldDB" id="A0A7X5UNM8"/>
<dbReference type="InterPro" id="IPR029063">
    <property type="entry name" value="SAM-dependent_MTases_sf"/>
</dbReference>
<sequence length="255" mass="28758">MINDQADGRILPHESDHERAVRHRLADLLSDTPIPPVELVDNLALYLRRQPLTDLLSLDALYRMILNVPGVIMEFGVHRGRHLAALTALRGVYEPYNPHRRIIGFDTFIGFPNVTDIDTTSPSAVAGRFALTDVYPHHLRDVLDAHEQGEHLGHIRRTLIVQGDVRETLPRYLTDNPHTVIALAYFDLDLYEPTRDTIDAVRPYLTKGSVLAFDELAHAKWPGETAALRDTLGTDHGTLRTLPCRATPTYLRWGT</sequence>
<dbReference type="RefSeq" id="WP_167167635.1">
    <property type="nucleotide sequence ID" value="NZ_JAAOYM010000001.1"/>
</dbReference>
<gene>
    <name evidence="1" type="ORF">FHU38_001308</name>
</gene>
<dbReference type="Proteomes" id="UP000545493">
    <property type="component" value="Unassembled WGS sequence"/>
</dbReference>
<evidence type="ECO:0000313" key="2">
    <source>
        <dbReference type="Proteomes" id="UP000545493"/>
    </source>
</evidence>